<sequence length="79" mass="8812">MLGVKAFLPKAQYPGTQDDSMEPPEATQKKAIKSLASFFKTSPAPASMVTCFVEAELNRYLVSPTIDAEENPLLWWQLH</sequence>
<evidence type="ECO:0000313" key="3">
    <source>
        <dbReference type="Proteomes" id="UP001352852"/>
    </source>
</evidence>
<gene>
    <name evidence="2" type="ORF">CHARACLAT_032043</name>
</gene>
<reference evidence="2 3" key="1">
    <citation type="submission" date="2021-06" db="EMBL/GenBank/DDBJ databases">
        <authorList>
            <person name="Palmer J.M."/>
        </authorList>
    </citation>
    <scope>NUCLEOTIDE SEQUENCE [LARGE SCALE GENOMIC DNA]</scope>
    <source>
        <strain evidence="2 3">CL_MEX2019</strain>
        <tissue evidence="2">Muscle</tissue>
    </source>
</reference>
<dbReference type="EMBL" id="JAHUTJ010071070">
    <property type="protein sequence ID" value="MED6292259.1"/>
    <property type="molecule type" value="Genomic_DNA"/>
</dbReference>
<organism evidence="2 3">
    <name type="scientific">Characodon lateralis</name>
    <dbReference type="NCBI Taxonomy" id="208331"/>
    <lineage>
        <taxon>Eukaryota</taxon>
        <taxon>Metazoa</taxon>
        <taxon>Chordata</taxon>
        <taxon>Craniata</taxon>
        <taxon>Vertebrata</taxon>
        <taxon>Euteleostomi</taxon>
        <taxon>Actinopterygii</taxon>
        <taxon>Neopterygii</taxon>
        <taxon>Teleostei</taxon>
        <taxon>Neoteleostei</taxon>
        <taxon>Acanthomorphata</taxon>
        <taxon>Ovalentaria</taxon>
        <taxon>Atherinomorphae</taxon>
        <taxon>Cyprinodontiformes</taxon>
        <taxon>Goodeidae</taxon>
        <taxon>Characodon</taxon>
    </lineage>
</organism>
<feature type="region of interest" description="Disordered" evidence="1">
    <location>
        <begin position="1"/>
        <end position="27"/>
    </location>
</feature>
<comment type="caution">
    <text evidence="2">The sequence shown here is derived from an EMBL/GenBank/DDBJ whole genome shotgun (WGS) entry which is preliminary data.</text>
</comment>
<dbReference type="Proteomes" id="UP001352852">
    <property type="component" value="Unassembled WGS sequence"/>
</dbReference>
<evidence type="ECO:0000313" key="2">
    <source>
        <dbReference type="EMBL" id="MED6292259.1"/>
    </source>
</evidence>
<accession>A0ABU7EZV4</accession>
<keyword evidence="3" id="KW-1185">Reference proteome</keyword>
<protein>
    <recommendedName>
        <fullName evidence="4">HAT C-terminal dimerisation domain-containing protein</fullName>
    </recommendedName>
</protein>
<evidence type="ECO:0000256" key="1">
    <source>
        <dbReference type="SAM" id="MobiDB-lite"/>
    </source>
</evidence>
<name>A0ABU7EZV4_9TELE</name>
<proteinExistence type="predicted"/>
<evidence type="ECO:0008006" key="4">
    <source>
        <dbReference type="Google" id="ProtNLM"/>
    </source>
</evidence>